<dbReference type="GO" id="GO:0015420">
    <property type="term" value="F:ABC-type vitamin B12 transporter activity"/>
    <property type="evidence" value="ECO:0007669"/>
    <property type="project" value="UniProtKB-UniRule"/>
</dbReference>
<evidence type="ECO:0000259" key="6">
    <source>
        <dbReference type="Pfam" id="PF07685"/>
    </source>
</evidence>
<sequence>MTKNFIDNNSAARNLRDRNVTDRNVDAADSDLAPCLMLQGTSSHVGKSVLVTAFCRIFSRLGYRIAPFKAQNMANNSYVTPQGYEIGRAQGIQAEAAQRQANTNMNPVLLKPSSDGTSQVVLHGKPRGEVKAREYREDWIAFLWPQIKTALYELRRDSDMVIIEGAGSPSEINLRDGDMANMSVAKEASARVLLVSDIERGGMLASVVGTLELLPEDERDLVKGILVNKFRGDLSLLQPGLKFLEEKTNKPVLGTLPYIKEKLVDEEDSVALEENKNTQTNRTQGKNSRPLIKIGVVKLPRISNFTDFEPLKEHPAVELRYLPLESKAPKLDCLIIPGTKATLADLQEFVNSTLYVSLSEQKQLENLPIFGICGGYQMLGLSLNDEQGIEGKAGELLGLGLLPVVTNFSPGKHTYRTALTVNQSESSSSKNSYTFDRLFSDLKGTRLIGYEIHMGETEPVEPGYSWLIDENNQPKGTFSQNGRVMGTFLHGIFNNNSFTNWFLSWVVLWNECGSSQDFLQKNEGYLSDMEKFNILADHVESALDMGYISKMLNCNLQCKN</sequence>
<feature type="domain" description="CobB/CobQ-like glutamine amidotransferase" evidence="6">
    <location>
        <begin position="293"/>
        <end position="497"/>
    </location>
</feature>
<protein>
    <recommendedName>
        <fullName evidence="4">Cobyric acid synthase</fullName>
    </recommendedName>
</protein>
<evidence type="ECO:0000256" key="2">
    <source>
        <dbReference type="ARBA" id="ARBA00022573"/>
    </source>
</evidence>
<dbReference type="EMBL" id="CP001034">
    <property type="protein sequence ID" value="ACB84529.1"/>
    <property type="molecule type" value="Genomic_DNA"/>
</dbReference>
<dbReference type="InterPro" id="IPR047045">
    <property type="entry name" value="CobQ_N"/>
</dbReference>
<feature type="domain" description="CobQ/CobB/MinD/ParA nucleotide binding" evidence="5">
    <location>
        <begin position="37"/>
        <end position="260"/>
    </location>
</feature>
<evidence type="ECO:0000259" key="5">
    <source>
        <dbReference type="Pfam" id="PF01656"/>
    </source>
</evidence>
<evidence type="ECO:0000256" key="1">
    <source>
        <dbReference type="ARBA" id="ARBA00004953"/>
    </source>
</evidence>
<reference evidence="7 8" key="2">
    <citation type="journal article" date="2011" name="J. Bacteriol.">
        <title>Complete genome sequence of the anaerobic, halophilic alkalithermophile Natranaerobius thermophilus JW/NM-WN-LF.</title>
        <authorList>
            <person name="Zhao B."/>
            <person name="Mesbah N.M."/>
            <person name="Dalin E."/>
            <person name="Goodwin L."/>
            <person name="Nolan M."/>
            <person name="Pitluck S."/>
            <person name="Chertkov O."/>
            <person name="Brettin T.S."/>
            <person name="Han J."/>
            <person name="Larimer F.W."/>
            <person name="Land M.L."/>
            <person name="Hauser L."/>
            <person name="Kyrpides N."/>
            <person name="Wiegel J."/>
        </authorList>
    </citation>
    <scope>NUCLEOTIDE SEQUENCE [LARGE SCALE GENOMIC DNA]</scope>
    <source>
        <strain evidence="8">ATCC BAA-1301 / DSM 18059 / JW/NM-WN-LF</strain>
    </source>
</reference>
<dbReference type="Gene3D" id="3.40.50.300">
    <property type="entry name" value="P-loop containing nucleotide triphosphate hydrolases"/>
    <property type="match status" value="1"/>
</dbReference>
<accession>B2A0G8</accession>
<dbReference type="Proteomes" id="UP000001683">
    <property type="component" value="Chromosome"/>
</dbReference>
<feature type="active site" evidence="4">
    <location>
        <position position="490"/>
    </location>
</feature>
<gene>
    <name evidence="4" type="primary">cobQ</name>
    <name evidence="7" type="ordered locus">Nther_0944</name>
</gene>
<dbReference type="InterPro" id="IPR033949">
    <property type="entry name" value="CobQ_GATase1"/>
</dbReference>
<dbReference type="InterPro" id="IPR011698">
    <property type="entry name" value="GATase_3"/>
</dbReference>
<proteinExistence type="inferred from homology"/>
<dbReference type="CDD" id="cd01750">
    <property type="entry name" value="GATase1_CobQ"/>
    <property type="match status" value="1"/>
</dbReference>
<feature type="active site" description="Nucleophile" evidence="4">
    <location>
        <position position="373"/>
    </location>
</feature>
<evidence type="ECO:0000256" key="4">
    <source>
        <dbReference type="HAMAP-Rule" id="MF_00028"/>
    </source>
</evidence>
<organism evidence="7 8">
    <name type="scientific">Natranaerobius thermophilus (strain ATCC BAA-1301 / DSM 18059 / JW/NM-WN-LF)</name>
    <dbReference type="NCBI Taxonomy" id="457570"/>
    <lineage>
        <taxon>Bacteria</taxon>
        <taxon>Bacillati</taxon>
        <taxon>Bacillota</taxon>
        <taxon>Clostridia</taxon>
        <taxon>Natranaerobiales</taxon>
        <taxon>Natranaerobiaceae</taxon>
        <taxon>Natranaerobius</taxon>
    </lineage>
</organism>
<dbReference type="CDD" id="cd05389">
    <property type="entry name" value="CobQ_N"/>
    <property type="match status" value="1"/>
</dbReference>
<dbReference type="PROSITE" id="PS51273">
    <property type="entry name" value="GATASE_TYPE_1"/>
    <property type="match status" value="1"/>
</dbReference>
<dbReference type="STRING" id="457570.Nther_0944"/>
<dbReference type="PANTHER" id="PTHR21343:SF1">
    <property type="entry name" value="COBYRIC ACID SYNTHASE"/>
    <property type="match status" value="1"/>
</dbReference>
<dbReference type="InterPro" id="IPR004459">
    <property type="entry name" value="CobQ_synth"/>
</dbReference>
<dbReference type="AlphaFoldDB" id="B2A0G8"/>
<keyword evidence="2 4" id="KW-0169">Cobalamin biosynthesis</keyword>
<dbReference type="KEGG" id="nth:Nther_0944"/>
<dbReference type="eggNOG" id="COG1492">
    <property type="taxonomic scope" value="Bacteria"/>
</dbReference>
<dbReference type="HOGENOM" id="CLU_019250_2_2_9"/>
<dbReference type="RefSeq" id="WP_012447407.1">
    <property type="nucleotide sequence ID" value="NC_010718.1"/>
</dbReference>
<dbReference type="HAMAP" id="MF_00028">
    <property type="entry name" value="CobQ"/>
    <property type="match status" value="1"/>
</dbReference>
<dbReference type="SUPFAM" id="SSF52540">
    <property type="entry name" value="P-loop containing nucleoside triphosphate hydrolases"/>
    <property type="match status" value="1"/>
</dbReference>
<dbReference type="PANTHER" id="PTHR21343">
    <property type="entry name" value="DETHIOBIOTIN SYNTHETASE"/>
    <property type="match status" value="1"/>
</dbReference>
<dbReference type="InParanoid" id="B2A0G8"/>
<dbReference type="OrthoDB" id="9808302at2"/>
<evidence type="ECO:0000313" key="8">
    <source>
        <dbReference type="Proteomes" id="UP000001683"/>
    </source>
</evidence>
<comment type="similarity">
    <text evidence="4">Belongs to the CobB/CobQ family. CobQ subfamily.</text>
</comment>
<dbReference type="NCBIfam" id="NF001989">
    <property type="entry name" value="PRK00784.1"/>
    <property type="match status" value="1"/>
</dbReference>
<name>B2A0G8_NATTJ</name>
<dbReference type="InterPro" id="IPR029062">
    <property type="entry name" value="Class_I_gatase-like"/>
</dbReference>
<keyword evidence="3 4" id="KW-0315">Glutamine amidotransferase</keyword>
<dbReference type="GO" id="GO:0003824">
    <property type="term" value="F:catalytic activity"/>
    <property type="evidence" value="ECO:0007669"/>
    <property type="project" value="InterPro"/>
</dbReference>
<comment type="pathway">
    <text evidence="1 4">Cofactor biosynthesis; adenosylcobalamin biosynthesis.</text>
</comment>
<dbReference type="UniPathway" id="UPA00148"/>
<evidence type="ECO:0000313" key="7">
    <source>
        <dbReference type="EMBL" id="ACB84529.1"/>
    </source>
</evidence>
<comment type="function">
    <text evidence="4">Catalyzes amidations at positions B, D, E, and G on adenosylcobyrinic A,C-diamide. NH(2) groups are provided by glutamine, and one molecule of ATP is hydrogenolyzed for each amidation.</text>
</comment>
<dbReference type="InterPro" id="IPR002586">
    <property type="entry name" value="CobQ/CobB/MinD/ParA_Nub-bd_dom"/>
</dbReference>
<dbReference type="GO" id="GO:0009236">
    <property type="term" value="P:cobalamin biosynthetic process"/>
    <property type="evidence" value="ECO:0007669"/>
    <property type="project" value="UniProtKB-UniRule"/>
</dbReference>
<dbReference type="InterPro" id="IPR027417">
    <property type="entry name" value="P-loop_NTPase"/>
</dbReference>
<evidence type="ECO:0000256" key="3">
    <source>
        <dbReference type="ARBA" id="ARBA00022962"/>
    </source>
</evidence>
<dbReference type="NCBIfam" id="TIGR00313">
    <property type="entry name" value="cobQ"/>
    <property type="match status" value="1"/>
</dbReference>
<keyword evidence="8" id="KW-1185">Reference proteome</keyword>
<dbReference type="Pfam" id="PF01656">
    <property type="entry name" value="CbiA"/>
    <property type="match status" value="1"/>
</dbReference>
<dbReference type="Pfam" id="PF07685">
    <property type="entry name" value="GATase_3"/>
    <property type="match status" value="1"/>
</dbReference>
<dbReference type="SUPFAM" id="SSF52317">
    <property type="entry name" value="Class I glutamine amidotransferase-like"/>
    <property type="match status" value="1"/>
</dbReference>
<reference evidence="7 8" key="1">
    <citation type="submission" date="2008-04" db="EMBL/GenBank/DDBJ databases">
        <title>Complete sequence of chromosome of Natranaerobius thermophilus JW/NM-WN-LF.</title>
        <authorList>
            <consortium name="US DOE Joint Genome Institute"/>
            <person name="Copeland A."/>
            <person name="Lucas S."/>
            <person name="Lapidus A."/>
            <person name="Glavina del Rio T."/>
            <person name="Dalin E."/>
            <person name="Tice H."/>
            <person name="Bruce D."/>
            <person name="Goodwin L."/>
            <person name="Pitluck S."/>
            <person name="Chertkov O."/>
            <person name="Brettin T."/>
            <person name="Detter J.C."/>
            <person name="Han C."/>
            <person name="Kuske C.R."/>
            <person name="Schmutz J."/>
            <person name="Larimer F."/>
            <person name="Land M."/>
            <person name="Hauser L."/>
            <person name="Kyrpides N."/>
            <person name="Lykidis A."/>
            <person name="Mesbah N.M."/>
            <person name="Wiegel J."/>
        </authorList>
    </citation>
    <scope>NUCLEOTIDE SEQUENCE [LARGE SCALE GENOMIC DNA]</scope>
    <source>
        <strain evidence="8">ATCC BAA-1301 / DSM 18059 / JW/NM-WN-LF</strain>
    </source>
</reference>
<dbReference type="Gene3D" id="3.40.50.880">
    <property type="match status" value="1"/>
</dbReference>
<dbReference type="PROSITE" id="PS51274">
    <property type="entry name" value="GATASE_COBBQ"/>
    <property type="match status" value="1"/>
</dbReference>